<keyword evidence="3" id="KW-1185">Reference proteome</keyword>
<evidence type="ECO:0000313" key="2">
    <source>
        <dbReference type="EMBL" id="KAI1871628.1"/>
    </source>
</evidence>
<dbReference type="Pfam" id="PF00106">
    <property type="entry name" value="adh_short"/>
    <property type="match status" value="1"/>
</dbReference>
<sequence>MVKLSEIRSANTSLKSSRSGLTAVVVGGTNGIGRGFLSALAAQSDSPKIYIVGRNPTTLSTIVSELQSLNRTGTYIPVPVADLTLLADVEKATAQIVEKEPKLDLLFMSQGYLSLGGRDESVEGLDKLTTIRHYGRTLFILNLLPLLNAAPSPRVVSVLGGGQEGPIFTDDLEFKDPKNYSLPKIAGASGTYVTLTLEQLQKRNPKISFVHAFPGLVKTNLINPEHWGPVARFLINWVLLPTIGRFFFNSPEESGERILYAASSPQFGAQGTGDDLAVGSNGVRGSGAYTLNEKPEAVNNDKALKPLREEKSDVLIWEHTLEILERVLGRKF</sequence>
<dbReference type="Gene3D" id="3.40.50.720">
    <property type="entry name" value="NAD(P)-binding Rossmann-like Domain"/>
    <property type="match status" value="1"/>
</dbReference>
<protein>
    <submittedName>
        <fullName evidence="2">Uncharacterized protein</fullName>
    </submittedName>
</protein>
<gene>
    <name evidence="2" type="ORF">JX265_005614</name>
</gene>
<evidence type="ECO:0000256" key="1">
    <source>
        <dbReference type="ARBA" id="ARBA00023002"/>
    </source>
</evidence>
<dbReference type="GO" id="GO:0016491">
    <property type="term" value="F:oxidoreductase activity"/>
    <property type="evidence" value="ECO:0007669"/>
    <property type="project" value="UniProtKB-KW"/>
</dbReference>
<dbReference type="InterPro" id="IPR036291">
    <property type="entry name" value="NAD(P)-bd_dom_sf"/>
</dbReference>
<evidence type="ECO:0000313" key="3">
    <source>
        <dbReference type="Proteomes" id="UP000829685"/>
    </source>
</evidence>
<accession>A0A9P9WN98</accession>
<dbReference type="PANTHER" id="PTHR47534:SF3">
    <property type="entry name" value="ALCOHOL DEHYDROGENASE-LIKE C-TERMINAL DOMAIN-CONTAINING PROTEIN"/>
    <property type="match status" value="1"/>
</dbReference>
<organism evidence="2 3">
    <name type="scientific">Neoarthrinium moseri</name>
    <dbReference type="NCBI Taxonomy" id="1658444"/>
    <lineage>
        <taxon>Eukaryota</taxon>
        <taxon>Fungi</taxon>
        <taxon>Dikarya</taxon>
        <taxon>Ascomycota</taxon>
        <taxon>Pezizomycotina</taxon>
        <taxon>Sordariomycetes</taxon>
        <taxon>Xylariomycetidae</taxon>
        <taxon>Amphisphaeriales</taxon>
        <taxon>Apiosporaceae</taxon>
        <taxon>Neoarthrinium</taxon>
    </lineage>
</organism>
<dbReference type="EMBL" id="JAFIMR010000012">
    <property type="protein sequence ID" value="KAI1871628.1"/>
    <property type="molecule type" value="Genomic_DNA"/>
</dbReference>
<dbReference type="SUPFAM" id="SSF51735">
    <property type="entry name" value="NAD(P)-binding Rossmann-fold domains"/>
    <property type="match status" value="1"/>
</dbReference>
<keyword evidence="1" id="KW-0560">Oxidoreductase</keyword>
<reference evidence="2" key="1">
    <citation type="submission" date="2021-03" db="EMBL/GenBank/DDBJ databases">
        <title>Revisited historic fungal species revealed as producer of novel bioactive compounds through whole genome sequencing and comparative genomics.</title>
        <authorList>
            <person name="Vignolle G.A."/>
            <person name="Hochenegger N."/>
            <person name="Mach R.L."/>
            <person name="Mach-Aigner A.R."/>
            <person name="Javad Rahimi M."/>
            <person name="Salim K.A."/>
            <person name="Chan C.M."/>
            <person name="Lim L.B.L."/>
            <person name="Cai F."/>
            <person name="Druzhinina I.S."/>
            <person name="U'Ren J.M."/>
            <person name="Derntl C."/>
        </authorList>
    </citation>
    <scope>NUCLEOTIDE SEQUENCE</scope>
    <source>
        <strain evidence="2">TUCIM 5799</strain>
    </source>
</reference>
<comment type="caution">
    <text evidence="2">The sequence shown here is derived from an EMBL/GenBank/DDBJ whole genome shotgun (WGS) entry which is preliminary data.</text>
</comment>
<dbReference type="InterPro" id="IPR052228">
    <property type="entry name" value="Sec_Metab_Biosynth_Oxidored"/>
</dbReference>
<dbReference type="Proteomes" id="UP000829685">
    <property type="component" value="Unassembled WGS sequence"/>
</dbReference>
<dbReference type="PANTHER" id="PTHR47534">
    <property type="entry name" value="YALI0E05731P"/>
    <property type="match status" value="1"/>
</dbReference>
<name>A0A9P9WN98_9PEZI</name>
<dbReference type="AlphaFoldDB" id="A0A9P9WN98"/>
<dbReference type="InterPro" id="IPR002347">
    <property type="entry name" value="SDR_fam"/>
</dbReference>
<proteinExistence type="predicted"/>